<dbReference type="PIRSF" id="PIRSF000654">
    <property type="entry name" value="Integrin-linked_kinase"/>
    <property type="match status" value="1"/>
</dbReference>
<dbReference type="PROSITE" id="PS00107">
    <property type="entry name" value="PROTEIN_KINASE_ATP"/>
    <property type="match status" value="1"/>
</dbReference>
<dbReference type="InterPro" id="IPR000719">
    <property type="entry name" value="Prot_kinase_dom"/>
</dbReference>
<evidence type="ECO:0000313" key="4">
    <source>
        <dbReference type="Proteomes" id="UP001470230"/>
    </source>
</evidence>
<dbReference type="Proteomes" id="UP001470230">
    <property type="component" value="Unassembled WGS sequence"/>
</dbReference>
<feature type="binding site" evidence="1">
    <location>
        <position position="44"/>
    </location>
    <ligand>
        <name>ATP</name>
        <dbReference type="ChEBI" id="CHEBI:30616"/>
    </ligand>
</feature>
<keyword evidence="4" id="KW-1185">Reference proteome</keyword>
<organism evidence="3 4">
    <name type="scientific">Tritrichomonas musculus</name>
    <dbReference type="NCBI Taxonomy" id="1915356"/>
    <lineage>
        <taxon>Eukaryota</taxon>
        <taxon>Metamonada</taxon>
        <taxon>Parabasalia</taxon>
        <taxon>Tritrichomonadida</taxon>
        <taxon>Tritrichomonadidae</taxon>
        <taxon>Tritrichomonas</taxon>
    </lineage>
</organism>
<dbReference type="Gene3D" id="1.10.510.10">
    <property type="entry name" value="Transferase(Phosphotransferase) domain 1"/>
    <property type="match status" value="1"/>
</dbReference>
<evidence type="ECO:0000259" key="2">
    <source>
        <dbReference type="PROSITE" id="PS50011"/>
    </source>
</evidence>
<dbReference type="PROSITE" id="PS50011">
    <property type="entry name" value="PROTEIN_KINASE_DOM"/>
    <property type="match status" value="1"/>
</dbReference>
<dbReference type="InterPro" id="IPR017441">
    <property type="entry name" value="Protein_kinase_ATP_BS"/>
</dbReference>
<evidence type="ECO:0000313" key="3">
    <source>
        <dbReference type="EMBL" id="KAK8899204.1"/>
    </source>
</evidence>
<dbReference type="InterPro" id="IPR051681">
    <property type="entry name" value="Ser/Thr_Kinases-Pseudokinases"/>
</dbReference>
<name>A0ABR2L767_9EUKA</name>
<proteinExistence type="predicted"/>
<dbReference type="InterPro" id="IPR011009">
    <property type="entry name" value="Kinase-like_dom_sf"/>
</dbReference>
<keyword evidence="1" id="KW-0067">ATP-binding</keyword>
<keyword evidence="1" id="KW-0547">Nucleotide-binding</keyword>
<dbReference type="SUPFAM" id="SSF56112">
    <property type="entry name" value="Protein kinase-like (PK-like)"/>
    <property type="match status" value="1"/>
</dbReference>
<protein>
    <recommendedName>
        <fullName evidence="2">Protein kinase domain-containing protein</fullName>
    </recommendedName>
</protein>
<evidence type="ECO:0000256" key="1">
    <source>
        <dbReference type="PROSITE-ProRule" id="PRU10141"/>
    </source>
</evidence>
<feature type="domain" description="Protein kinase" evidence="2">
    <location>
        <begin position="15"/>
        <end position="291"/>
    </location>
</feature>
<accession>A0ABR2L767</accession>
<gene>
    <name evidence="3" type="ORF">M9Y10_001508</name>
</gene>
<reference evidence="3 4" key="1">
    <citation type="submission" date="2024-04" db="EMBL/GenBank/DDBJ databases">
        <title>Tritrichomonas musculus Genome.</title>
        <authorList>
            <person name="Alves-Ferreira E."/>
            <person name="Grigg M."/>
            <person name="Lorenzi H."/>
            <person name="Galac M."/>
        </authorList>
    </citation>
    <scope>NUCLEOTIDE SEQUENCE [LARGE SCALE GENOMIC DNA]</scope>
    <source>
        <strain evidence="3 4">EAF2021</strain>
    </source>
</reference>
<sequence length="310" mass="35518">MYINLDNSFFDNKEYKLGEKIGSGGFANVYIAERIQDGALFAAKIFRKESSTQEQNMFLRSSLISKNLNHPCISKCYGISFCGIKHPTQYRPTILMEYFPKGTLMDIIDNEKRSSAPIDWSPTKKIINLIGIAHAMKYLHSQGVIHRDLKSKTVLLDDNLYPHLGGFTFLRNFPRPLTLTNELDMSAGIGTPLYMAPELIKMEDNYGIGVDIYAFAIIAYEVASGLDVNNGRTTPYIHYKNVIQGIRPDFPDDMTKPMKDLISKCWNEDVDERLPFDVIYEKLTSDYKSYTQYDVDEDEVREYIDMLNDS</sequence>
<dbReference type="Pfam" id="PF00069">
    <property type="entry name" value="Pkinase"/>
    <property type="match status" value="1"/>
</dbReference>
<comment type="caution">
    <text evidence="3">The sequence shown here is derived from an EMBL/GenBank/DDBJ whole genome shotgun (WGS) entry which is preliminary data.</text>
</comment>
<dbReference type="PANTHER" id="PTHR44329">
    <property type="entry name" value="SERINE/THREONINE-PROTEIN KINASE TNNI3K-RELATED"/>
    <property type="match status" value="1"/>
</dbReference>
<dbReference type="EMBL" id="JAPFFF010000001">
    <property type="protein sequence ID" value="KAK8899204.1"/>
    <property type="molecule type" value="Genomic_DNA"/>
</dbReference>